<dbReference type="Pfam" id="PF23559">
    <property type="entry name" value="WHD_DRP"/>
    <property type="match status" value="1"/>
</dbReference>
<proteinExistence type="predicted"/>
<evidence type="ECO:0000256" key="5">
    <source>
        <dbReference type="ARBA" id="ARBA00022840"/>
    </source>
</evidence>
<evidence type="ECO:0000313" key="10">
    <source>
        <dbReference type="EMBL" id="RYR26866.1"/>
    </source>
</evidence>
<feature type="domain" description="Disease resistance N-terminal" evidence="7">
    <location>
        <begin position="14"/>
        <end position="99"/>
    </location>
</feature>
<dbReference type="Gene3D" id="1.20.5.4130">
    <property type="match status" value="1"/>
</dbReference>
<sequence>MAAKLEGGAYLSSFVDAVLKKLSSLDVNSTPMAKKLADQDLLRRLKLSLRSVRPVLDDAEQKLIRNDQEVKKWLLDLQDALYMADDLLDELSTKAATATPTQRDPGNYSSMCHSIVDSILEDSDDDDYEMGVADLVDKLESIVEEKNGLGLKEEPVRDLEDMSWRIESSLVESSEIFGRDNDKEAIIKLLLDDTCYAKISVIPIVGMGGVGKTTLAQLVYNDERVDKFDIKAWVCVSDQFDIVKVTKTLIEAAGGSFYNGDALDSLQTELKGKLMGKKFLIVLDDVWIDNSYSRQWKTLLKPFQFGKKGSKVLVTTRNDTTADVVKTISAHKLSLLSERDCWSLFVKCVFLSPESKEYSTLEPVGRELVKKCKGLPLAVESLGALLRTNYDEEDWDRVLKSELWEVFEDQNDEIIPALNMSYHYLPSSLKRCFVHCSLFPKDCLFKKDELVLLWMAEELLQPKEKKDLEEIGFEYFDQLVARSFFHSSSTYNNFYVIHDLMHDLATARAGEFYFRAEKLEESVGISNKTRHLLHDAGGNYPFSQLVSACDRVKDTRTFFEINLSRKDPFNMENAPHVFLSELKCLRVLSFNTFPLDSLPDSIGNLIHLRYLDLSDTWVETLPEELCCLYNLQTLKLNNCQHLKKLPSNMQDLINLRHLDIRGASIEEMPKGMSKLKDLHFLSDYIVGRHADNNGVKELGALANIHESLHIHQLENIMDGAQALEARIADKKHLKGLYLTWSYSNSYIDDSQDILNNLKPHRNLRKLSINEYKGLTFPDWFGHSSYKNMTKLYLYGCSNCLELPSLGQLPSLKRLRLSNFRKLQRVGAKFYKKVGSSSHGAAFPVLESLSFYGMDCWEEWLSVSSELDAFPLLRELRVQNCPALRGDLPSQLPALQILCIDRCGQLDFSLPRANALLELSVEGPQQVEAVLKAIAHNQLDCLQSLSLASCWSATSFPVASMPSSLQNLVINGCPYLEFPMLQQQHESLQSISISNSCHSLTSFPLASFPNLTTLRISSCINLKSLLASDPAASTSKLVSLTIESCPSLGSFPTLEMVAPHLEDLLLRECPEIESFFEGGLPPNLRELQIQHCEKLVKYLASMDLHDHCLIRLDIQHPYDNITSFPLNGSLPASLGTLNLRNFPSLEILDCKGLDHLQRLLIERCPKMQDVAGKSFPASLSMLCFNGFSLLRNRFQTNDKHILSKMSRVRNIRVDGAWISKALKLRGDGFDVTTSSTENGASKWTIVDLHFSFNAIGKFFVVS</sequence>
<evidence type="ECO:0000256" key="1">
    <source>
        <dbReference type="ARBA" id="ARBA00022614"/>
    </source>
</evidence>
<dbReference type="InterPro" id="IPR032675">
    <property type="entry name" value="LRR_dom_sf"/>
</dbReference>
<dbReference type="InterPro" id="IPR041118">
    <property type="entry name" value="Rx_N"/>
</dbReference>
<keyword evidence="5" id="KW-0067">ATP-binding</keyword>
<evidence type="ECO:0008006" key="12">
    <source>
        <dbReference type="Google" id="ProtNLM"/>
    </source>
</evidence>
<protein>
    <recommendedName>
        <fullName evidence="12">Disease resistance RPP13-like protein</fullName>
    </recommendedName>
</protein>
<keyword evidence="11" id="KW-1185">Reference proteome</keyword>
<dbReference type="Pfam" id="PF25019">
    <property type="entry name" value="LRR_R13L1-DRL21"/>
    <property type="match status" value="1"/>
</dbReference>
<accession>A0A445AK86</accession>
<dbReference type="AlphaFoldDB" id="A0A445AK86"/>
<dbReference type="InterPro" id="IPR036388">
    <property type="entry name" value="WH-like_DNA-bd_sf"/>
</dbReference>
<dbReference type="FunFam" id="1.10.10.10:FF:000322">
    <property type="entry name" value="Probable disease resistance protein At1g63360"/>
    <property type="match status" value="1"/>
</dbReference>
<dbReference type="GO" id="GO:0005524">
    <property type="term" value="F:ATP binding"/>
    <property type="evidence" value="ECO:0007669"/>
    <property type="project" value="UniProtKB-KW"/>
</dbReference>
<dbReference type="STRING" id="3818.A0A445AK86"/>
<evidence type="ECO:0000313" key="11">
    <source>
        <dbReference type="Proteomes" id="UP000289738"/>
    </source>
</evidence>
<evidence type="ECO:0000256" key="2">
    <source>
        <dbReference type="ARBA" id="ARBA00022737"/>
    </source>
</evidence>
<dbReference type="Pfam" id="PF00931">
    <property type="entry name" value="NB-ARC"/>
    <property type="match status" value="1"/>
</dbReference>
<dbReference type="Pfam" id="PF18052">
    <property type="entry name" value="Rx_N"/>
    <property type="match status" value="1"/>
</dbReference>
<dbReference type="PANTHER" id="PTHR36766">
    <property type="entry name" value="PLANT BROAD-SPECTRUM MILDEW RESISTANCE PROTEIN RPW8"/>
    <property type="match status" value="1"/>
</dbReference>
<organism evidence="10 11">
    <name type="scientific">Arachis hypogaea</name>
    <name type="common">Peanut</name>
    <dbReference type="NCBI Taxonomy" id="3818"/>
    <lineage>
        <taxon>Eukaryota</taxon>
        <taxon>Viridiplantae</taxon>
        <taxon>Streptophyta</taxon>
        <taxon>Embryophyta</taxon>
        <taxon>Tracheophyta</taxon>
        <taxon>Spermatophyta</taxon>
        <taxon>Magnoliopsida</taxon>
        <taxon>eudicotyledons</taxon>
        <taxon>Gunneridae</taxon>
        <taxon>Pentapetalae</taxon>
        <taxon>rosids</taxon>
        <taxon>fabids</taxon>
        <taxon>Fabales</taxon>
        <taxon>Fabaceae</taxon>
        <taxon>Papilionoideae</taxon>
        <taxon>50 kb inversion clade</taxon>
        <taxon>dalbergioids sensu lato</taxon>
        <taxon>Dalbergieae</taxon>
        <taxon>Pterocarpus clade</taxon>
        <taxon>Arachis</taxon>
    </lineage>
</organism>
<evidence type="ECO:0000259" key="7">
    <source>
        <dbReference type="Pfam" id="PF18052"/>
    </source>
</evidence>
<keyword evidence="4" id="KW-0611">Plant defense</keyword>
<dbReference type="GO" id="GO:0043531">
    <property type="term" value="F:ADP binding"/>
    <property type="evidence" value="ECO:0007669"/>
    <property type="project" value="InterPro"/>
</dbReference>
<dbReference type="Gene3D" id="1.10.10.10">
    <property type="entry name" value="Winged helix-like DNA-binding domain superfamily/Winged helix DNA-binding domain"/>
    <property type="match status" value="1"/>
</dbReference>
<dbReference type="GO" id="GO:0051707">
    <property type="term" value="P:response to other organism"/>
    <property type="evidence" value="ECO:0007669"/>
    <property type="project" value="UniProtKB-ARBA"/>
</dbReference>
<feature type="domain" description="R13L1/DRL21-like LRR repeat region" evidence="9">
    <location>
        <begin position="696"/>
        <end position="818"/>
    </location>
</feature>
<keyword evidence="3" id="KW-0547">Nucleotide-binding</keyword>
<dbReference type="PANTHER" id="PTHR36766:SF40">
    <property type="entry name" value="DISEASE RESISTANCE PROTEIN RGA3"/>
    <property type="match status" value="1"/>
</dbReference>
<dbReference type="SUPFAM" id="SSF52058">
    <property type="entry name" value="L domain-like"/>
    <property type="match status" value="2"/>
</dbReference>
<evidence type="ECO:0000256" key="3">
    <source>
        <dbReference type="ARBA" id="ARBA00022741"/>
    </source>
</evidence>
<evidence type="ECO:0000256" key="4">
    <source>
        <dbReference type="ARBA" id="ARBA00022821"/>
    </source>
</evidence>
<feature type="domain" description="NB-ARC" evidence="6">
    <location>
        <begin position="180"/>
        <end position="351"/>
    </location>
</feature>
<evidence type="ECO:0000259" key="8">
    <source>
        <dbReference type="Pfam" id="PF23559"/>
    </source>
</evidence>
<dbReference type="Gene3D" id="1.10.8.430">
    <property type="entry name" value="Helical domain of apoptotic protease-activating factors"/>
    <property type="match status" value="1"/>
</dbReference>
<dbReference type="InterPro" id="IPR042197">
    <property type="entry name" value="Apaf_helical"/>
</dbReference>
<comment type="caution">
    <text evidence="10">The sequence shown here is derived from an EMBL/GenBank/DDBJ whole genome shotgun (WGS) entry which is preliminary data.</text>
</comment>
<dbReference type="InterPro" id="IPR027417">
    <property type="entry name" value="P-loop_NTPase"/>
</dbReference>
<dbReference type="GO" id="GO:0006952">
    <property type="term" value="P:defense response"/>
    <property type="evidence" value="ECO:0007669"/>
    <property type="project" value="UniProtKB-KW"/>
</dbReference>
<dbReference type="EMBL" id="SDMP01000012">
    <property type="protein sequence ID" value="RYR26866.1"/>
    <property type="molecule type" value="Genomic_DNA"/>
</dbReference>
<dbReference type="InterPro" id="IPR056789">
    <property type="entry name" value="LRR_R13L1-DRL21"/>
</dbReference>
<gene>
    <name evidence="10" type="ORF">Ahy_B02g061176</name>
</gene>
<feature type="domain" description="Disease resistance protein winged helix" evidence="8">
    <location>
        <begin position="438"/>
        <end position="505"/>
    </location>
</feature>
<keyword evidence="1" id="KW-0433">Leucine-rich repeat</keyword>
<evidence type="ECO:0000259" key="9">
    <source>
        <dbReference type="Pfam" id="PF25019"/>
    </source>
</evidence>
<dbReference type="Proteomes" id="UP000289738">
    <property type="component" value="Chromosome B02"/>
</dbReference>
<dbReference type="PRINTS" id="PR00364">
    <property type="entry name" value="DISEASERSIST"/>
</dbReference>
<keyword evidence="2" id="KW-0677">Repeat</keyword>
<dbReference type="SUPFAM" id="SSF52540">
    <property type="entry name" value="P-loop containing nucleoside triphosphate hydrolases"/>
    <property type="match status" value="1"/>
</dbReference>
<dbReference type="Gene3D" id="3.80.10.10">
    <property type="entry name" value="Ribonuclease Inhibitor"/>
    <property type="match status" value="2"/>
</dbReference>
<name>A0A445AK86_ARAHY</name>
<dbReference type="InterPro" id="IPR058922">
    <property type="entry name" value="WHD_DRP"/>
</dbReference>
<dbReference type="InterPro" id="IPR002182">
    <property type="entry name" value="NB-ARC"/>
</dbReference>
<evidence type="ECO:0000259" key="6">
    <source>
        <dbReference type="Pfam" id="PF00931"/>
    </source>
</evidence>
<reference evidence="10 11" key="1">
    <citation type="submission" date="2019-01" db="EMBL/GenBank/DDBJ databases">
        <title>Sequencing of cultivated peanut Arachis hypogaea provides insights into genome evolution and oil improvement.</title>
        <authorList>
            <person name="Chen X."/>
        </authorList>
    </citation>
    <scope>NUCLEOTIDE SEQUENCE [LARGE SCALE GENOMIC DNA]</scope>
    <source>
        <strain evidence="11">cv. Fuhuasheng</strain>
        <tissue evidence="10">Leaves</tissue>
    </source>
</reference>
<dbReference type="Gene3D" id="3.40.50.300">
    <property type="entry name" value="P-loop containing nucleotide triphosphate hydrolases"/>
    <property type="match status" value="1"/>
</dbReference>